<dbReference type="GO" id="GO:0009378">
    <property type="term" value="F:four-way junction helicase activity"/>
    <property type="evidence" value="ECO:0007669"/>
    <property type="project" value="TreeGrafter"/>
</dbReference>
<dbReference type="OrthoDB" id="5952536at2759"/>
<dbReference type="GO" id="GO:0003677">
    <property type="term" value="F:DNA binding"/>
    <property type="evidence" value="ECO:0007669"/>
    <property type="project" value="UniProtKB-KW"/>
</dbReference>
<comment type="similarity">
    <text evidence="1">Belongs to the helicase family. RecQ subfamily.</text>
</comment>
<dbReference type="SUPFAM" id="SSF52540">
    <property type="entry name" value="P-loop containing nucleoside triphosphate hydrolases"/>
    <property type="match status" value="1"/>
</dbReference>
<keyword evidence="11" id="KW-1185">Reference proteome</keyword>
<dbReference type="InterPro" id="IPR001650">
    <property type="entry name" value="Helicase_C-like"/>
</dbReference>
<keyword evidence="4" id="KW-0238">DNA-binding</keyword>
<keyword evidence="5" id="KW-0413">Isomerase</keyword>
<dbReference type="AlphaFoldDB" id="A0A8H5F8N2"/>
<dbReference type="PANTHER" id="PTHR13710:SF105">
    <property type="entry name" value="ATP-DEPENDENT DNA HELICASE Q1"/>
    <property type="match status" value="1"/>
</dbReference>
<evidence type="ECO:0000313" key="10">
    <source>
        <dbReference type="EMBL" id="KAF5327612.1"/>
    </source>
</evidence>
<comment type="caution">
    <text evidence="10">The sequence shown here is derived from an EMBL/GenBank/DDBJ whole genome shotgun (WGS) entry which is preliminary data.</text>
</comment>
<proteinExistence type="inferred from homology"/>
<sequence length="701" mass="80171">MSELDESDLYRNTEEYKERIRFIRKCTYDELREECAAHLPQDLIPHEFINGLELLEKTIALRACLMCWTASLSKLVPREMQLQHVIGDRTGQNTLVSAGTGSGKTLPMALCILLDDPEENKVTLTLSPLKRLQITQEHDIPLKFGVPTLVINEDTPRQEAWWAASSINWSYCLVENVFSKKKAITPHLIVTVEQLFKSKEGHIPRLGQMIREQCHGGYFRKLVKRINIDEAHFIYTAGQPHFGSPAFRPAWGQLEELKRHMPADVRWHLFSATFPKHILSFVQSSLLGTDFTHIHLTSNRPNIIYTTHVVDGSLDKGENYNCFLTSPFSLNKQPHVLIFVENTTHACVIQNYLDRQLPPEHQRKGVVAYYHSKMSALYLQTVHNDFVSPTGRCRILVSTSGQSVGVDFPNVKIVCAAGLPSSMVDTLQRAGRAMRTGDGYAIFCIFFEGWALDINRADYNVNSEKYRHDPDRPRADIGKTSRRAERAPLSLIELLQLPTCIRRLFANYLNDTTASALQYSGPFCCDRHNDGFNLNDHLPSQLCLPQGTKRKEGGDTSRTDTVTDLERRTELRSKDERRPFDMKLIEWIKIEMKSNNPHNRPVQDILSHRKRKILVRIHREDPRVKSAAAIVAALDESQDWADRHSESLYTFIHKYNSNEAAIAAVNRDPHAAFASDGFAITTLESYTKEEDEREQKRRRNN</sequence>
<protein>
    <recommendedName>
        <fullName evidence="7">DNA 3'-5' helicase</fullName>
        <ecNumber evidence="7">5.6.2.4</ecNumber>
    </recommendedName>
</protein>
<dbReference type="Proteomes" id="UP000567179">
    <property type="component" value="Unassembled WGS sequence"/>
</dbReference>
<comment type="catalytic activity">
    <reaction evidence="6">
        <text>Couples ATP hydrolysis with the unwinding of duplex DNA by translocating in the 3'-5' direction.</text>
        <dbReference type="EC" id="5.6.2.4"/>
    </reaction>
</comment>
<dbReference type="InterPro" id="IPR011545">
    <property type="entry name" value="DEAD/DEAH_box_helicase_dom"/>
</dbReference>
<evidence type="ECO:0000256" key="6">
    <source>
        <dbReference type="ARBA" id="ARBA00034617"/>
    </source>
</evidence>
<evidence type="ECO:0000256" key="4">
    <source>
        <dbReference type="ARBA" id="ARBA00023125"/>
    </source>
</evidence>
<dbReference type="EC" id="5.6.2.4" evidence="7"/>
<dbReference type="PROSITE" id="PS51192">
    <property type="entry name" value="HELICASE_ATP_BIND_1"/>
    <property type="match status" value="1"/>
</dbReference>
<evidence type="ECO:0000256" key="7">
    <source>
        <dbReference type="ARBA" id="ARBA00034808"/>
    </source>
</evidence>
<feature type="domain" description="Helicase ATP-binding" evidence="8">
    <location>
        <begin position="85"/>
        <end position="292"/>
    </location>
</feature>
<evidence type="ECO:0000256" key="1">
    <source>
        <dbReference type="ARBA" id="ARBA00005446"/>
    </source>
</evidence>
<dbReference type="PROSITE" id="PS51194">
    <property type="entry name" value="HELICASE_CTER"/>
    <property type="match status" value="1"/>
</dbReference>
<evidence type="ECO:0000256" key="3">
    <source>
        <dbReference type="ARBA" id="ARBA00022840"/>
    </source>
</evidence>
<dbReference type="Pfam" id="PF00271">
    <property type="entry name" value="Helicase_C"/>
    <property type="match status" value="1"/>
</dbReference>
<dbReference type="SMART" id="SM00490">
    <property type="entry name" value="HELICc"/>
    <property type="match status" value="1"/>
</dbReference>
<evidence type="ECO:0000259" key="8">
    <source>
        <dbReference type="PROSITE" id="PS51192"/>
    </source>
</evidence>
<dbReference type="GO" id="GO:0005694">
    <property type="term" value="C:chromosome"/>
    <property type="evidence" value="ECO:0007669"/>
    <property type="project" value="TreeGrafter"/>
</dbReference>
<gene>
    <name evidence="10" type="ORF">D9619_005034</name>
</gene>
<dbReference type="Gene3D" id="3.40.50.300">
    <property type="entry name" value="P-loop containing nucleotide triphosphate hydrolases"/>
    <property type="match status" value="2"/>
</dbReference>
<reference evidence="10 11" key="1">
    <citation type="journal article" date="2020" name="ISME J.">
        <title>Uncovering the hidden diversity of litter-decomposition mechanisms in mushroom-forming fungi.</title>
        <authorList>
            <person name="Floudas D."/>
            <person name="Bentzer J."/>
            <person name="Ahren D."/>
            <person name="Johansson T."/>
            <person name="Persson P."/>
            <person name="Tunlid A."/>
        </authorList>
    </citation>
    <scope>NUCLEOTIDE SEQUENCE [LARGE SCALE GENOMIC DNA]</scope>
    <source>
        <strain evidence="10 11">CBS 101986</strain>
    </source>
</reference>
<evidence type="ECO:0000259" key="9">
    <source>
        <dbReference type="PROSITE" id="PS51194"/>
    </source>
</evidence>
<evidence type="ECO:0000256" key="5">
    <source>
        <dbReference type="ARBA" id="ARBA00023235"/>
    </source>
</evidence>
<dbReference type="PANTHER" id="PTHR13710">
    <property type="entry name" value="DNA HELICASE RECQ FAMILY MEMBER"/>
    <property type="match status" value="1"/>
</dbReference>
<keyword evidence="2" id="KW-0547">Nucleotide-binding</keyword>
<keyword evidence="3" id="KW-0067">ATP-binding</keyword>
<dbReference type="InterPro" id="IPR014001">
    <property type="entry name" value="Helicase_ATP-bd"/>
</dbReference>
<accession>A0A8H5F8N2</accession>
<organism evidence="10 11">
    <name type="scientific">Psilocybe cf. subviscida</name>
    <dbReference type="NCBI Taxonomy" id="2480587"/>
    <lineage>
        <taxon>Eukaryota</taxon>
        <taxon>Fungi</taxon>
        <taxon>Dikarya</taxon>
        <taxon>Basidiomycota</taxon>
        <taxon>Agaricomycotina</taxon>
        <taxon>Agaricomycetes</taxon>
        <taxon>Agaricomycetidae</taxon>
        <taxon>Agaricales</taxon>
        <taxon>Agaricineae</taxon>
        <taxon>Strophariaceae</taxon>
        <taxon>Psilocybe</taxon>
    </lineage>
</organism>
<dbReference type="EMBL" id="JAACJJ010000014">
    <property type="protein sequence ID" value="KAF5327612.1"/>
    <property type="molecule type" value="Genomic_DNA"/>
</dbReference>
<dbReference type="InterPro" id="IPR027417">
    <property type="entry name" value="P-loop_NTPase"/>
</dbReference>
<feature type="domain" description="Helicase C-terminal" evidence="9">
    <location>
        <begin position="316"/>
        <end position="495"/>
    </location>
</feature>
<dbReference type="Pfam" id="PF00270">
    <property type="entry name" value="DEAD"/>
    <property type="match status" value="1"/>
</dbReference>
<dbReference type="GO" id="GO:0005524">
    <property type="term" value="F:ATP binding"/>
    <property type="evidence" value="ECO:0007669"/>
    <property type="project" value="UniProtKB-KW"/>
</dbReference>
<name>A0A8H5F8N2_9AGAR</name>
<dbReference type="GO" id="GO:0043138">
    <property type="term" value="F:3'-5' DNA helicase activity"/>
    <property type="evidence" value="ECO:0007669"/>
    <property type="project" value="UniProtKB-EC"/>
</dbReference>
<evidence type="ECO:0000313" key="11">
    <source>
        <dbReference type="Proteomes" id="UP000567179"/>
    </source>
</evidence>
<dbReference type="GO" id="GO:0000724">
    <property type="term" value="P:double-strand break repair via homologous recombination"/>
    <property type="evidence" value="ECO:0007669"/>
    <property type="project" value="TreeGrafter"/>
</dbReference>
<evidence type="ECO:0000256" key="2">
    <source>
        <dbReference type="ARBA" id="ARBA00022741"/>
    </source>
</evidence>
<dbReference type="GO" id="GO:0005737">
    <property type="term" value="C:cytoplasm"/>
    <property type="evidence" value="ECO:0007669"/>
    <property type="project" value="TreeGrafter"/>
</dbReference>